<dbReference type="EMBL" id="VSSQ01028937">
    <property type="protein sequence ID" value="MPM78842.1"/>
    <property type="molecule type" value="Genomic_DNA"/>
</dbReference>
<accession>A0A645CQ39</accession>
<evidence type="ECO:0000313" key="1">
    <source>
        <dbReference type="EMBL" id="MPM78842.1"/>
    </source>
</evidence>
<organism evidence="1">
    <name type="scientific">bioreactor metagenome</name>
    <dbReference type="NCBI Taxonomy" id="1076179"/>
    <lineage>
        <taxon>unclassified sequences</taxon>
        <taxon>metagenomes</taxon>
        <taxon>ecological metagenomes</taxon>
    </lineage>
</organism>
<name>A0A645CQ39_9ZZZZ</name>
<sequence>MCEIGKLRLLCQEHHALLCRVRHGHELVLRGEALLKSALVKDPFHRLHLAVISGEGFSVGIGAPAGERLKIQLQHAGDLPPESAETLRKILQPLHELLKHGMSLCASLLHLGPLLQIGKQH</sequence>
<comment type="caution">
    <text evidence="1">The sequence shown here is derived from an EMBL/GenBank/DDBJ whole genome shotgun (WGS) entry which is preliminary data.</text>
</comment>
<proteinExistence type="predicted"/>
<dbReference type="AlphaFoldDB" id="A0A645CQ39"/>
<protein>
    <submittedName>
        <fullName evidence="1">Uncharacterized protein</fullName>
    </submittedName>
</protein>
<reference evidence="1" key="1">
    <citation type="submission" date="2019-08" db="EMBL/GenBank/DDBJ databases">
        <authorList>
            <person name="Kucharzyk K."/>
            <person name="Murdoch R.W."/>
            <person name="Higgins S."/>
            <person name="Loffler F."/>
        </authorList>
    </citation>
    <scope>NUCLEOTIDE SEQUENCE</scope>
</reference>
<gene>
    <name evidence="1" type="ORF">SDC9_125857</name>
</gene>